<dbReference type="SUPFAM" id="SSF103473">
    <property type="entry name" value="MFS general substrate transporter"/>
    <property type="match status" value="1"/>
</dbReference>
<comment type="caution">
    <text evidence="3">The sequence shown here is derived from an EMBL/GenBank/DDBJ whole genome shotgun (WGS) entry which is preliminary data.</text>
</comment>
<feature type="transmembrane region" description="Helical" evidence="1">
    <location>
        <begin position="104"/>
        <end position="132"/>
    </location>
</feature>
<dbReference type="InterPro" id="IPR011701">
    <property type="entry name" value="MFS"/>
</dbReference>
<gene>
    <name evidence="3" type="ORF">S03H2_35704</name>
</gene>
<dbReference type="AlphaFoldDB" id="X1H8G8"/>
<proteinExistence type="predicted"/>
<keyword evidence="1" id="KW-1133">Transmembrane helix</keyword>
<feature type="domain" description="Major facilitator superfamily (MFS) profile" evidence="2">
    <location>
        <begin position="1"/>
        <end position="166"/>
    </location>
</feature>
<evidence type="ECO:0000313" key="3">
    <source>
        <dbReference type="EMBL" id="GAH50144.1"/>
    </source>
</evidence>
<dbReference type="InterPro" id="IPR036259">
    <property type="entry name" value="MFS_trans_sf"/>
</dbReference>
<dbReference type="GO" id="GO:0022857">
    <property type="term" value="F:transmembrane transporter activity"/>
    <property type="evidence" value="ECO:0007669"/>
    <property type="project" value="InterPro"/>
</dbReference>
<feature type="transmembrane region" description="Helical" evidence="1">
    <location>
        <begin position="144"/>
        <end position="163"/>
    </location>
</feature>
<keyword evidence="1" id="KW-0812">Transmembrane</keyword>
<protein>
    <recommendedName>
        <fullName evidence="2">Major facilitator superfamily (MFS) profile domain-containing protein</fullName>
    </recommendedName>
</protein>
<organism evidence="3">
    <name type="scientific">marine sediment metagenome</name>
    <dbReference type="NCBI Taxonomy" id="412755"/>
    <lineage>
        <taxon>unclassified sequences</taxon>
        <taxon>metagenomes</taxon>
        <taxon>ecological metagenomes</taxon>
    </lineage>
</organism>
<dbReference type="InterPro" id="IPR020846">
    <property type="entry name" value="MFS_dom"/>
</dbReference>
<dbReference type="EMBL" id="BARU01021860">
    <property type="protein sequence ID" value="GAH50144.1"/>
    <property type="molecule type" value="Genomic_DNA"/>
</dbReference>
<feature type="transmembrane region" description="Helical" evidence="1">
    <location>
        <begin position="50"/>
        <end position="69"/>
    </location>
</feature>
<dbReference type="PROSITE" id="PS50850">
    <property type="entry name" value="MFS"/>
    <property type="match status" value="1"/>
</dbReference>
<sequence>MGGSVHRIPYFMELGFNPQLVSLAFSIDAAGASLMILVSGFLAERIRGSFISAGSFAGFALAVCLMLSASDAWQMFASVLLFGSAVGISMVIQNHLWASYFRRAFLGTIHGITMPAMLLSTALGAPVVVYIYDLTGGYRLGQQLLIAVYIGEFVVMLCARPPCRLP</sequence>
<accession>X1H8G8</accession>
<dbReference type="Pfam" id="PF07690">
    <property type="entry name" value="MFS_1"/>
    <property type="match status" value="1"/>
</dbReference>
<reference evidence="3" key="1">
    <citation type="journal article" date="2014" name="Front. Microbiol.">
        <title>High frequency of phylogenetically diverse reductive dehalogenase-homologous genes in deep subseafloor sedimentary metagenomes.</title>
        <authorList>
            <person name="Kawai M."/>
            <person name="Futagami T."/>
            <person name="Toyoda A."/>
            <person name="Takaki Y."/>
            <person name="Nishi S."/>
            <person name="Hori S."/>
            <person name="Arai W."/>
            <person name="Tsubouchi T."/>
            <person name="Morono Y."/>
            <person name="Uchiyama I."/>
            <person name="Ito T."/>
            <person name="Fujiyama A."/>
            <person name="Inagaki F."/>
            <person name="Takami H."/>
        </authorList>
    </citation>
    <scope>NUCLEOTIDE SEQUENCE</scope>
    <source>
        <strain evidence="3">Expedition CK06-06</strain>
    </source>
</reference>
<evidence type="ECO:0000256" key="1">
    <source>
        <dbReference type="SAM" id="Phobius"/>
    </source>
</evidence>
<dbReference type="Gene3D" id="1.20.1250.20">
    <property type="entry name" value="MFS general substrate transporter like domains"/>
    <property type="match status" value="1"/>
</dbReference>
<keyword evidence="1" id="KW-0472">Membrane</keyword>
<name>X1H8G8_9ZZZZ</name>
<feature type="transmembrane region" description="Helical" evidence="1">
    <location>
        <begin position="75"/>
        <end position="92"/>
    </location>
</feature>
<evidence type="ECO:0000259" key="2">
    <source>
        <dbReference type="PROSITE" id="PS50850"/>
    </source>
</evidence>
<feature type="transmembrane region" description="Helical" evidence="1">
    <location>
        <begin position="20"/>
        <end position="43"/>
    </location>
</feature>